<evidence type="ECO:0000313" key="9">
    <source>
        <dbReference type="Proteomes" id="UP000321157"/>
    </source>
</evidence>
<evidence type="ECO:0000256" key="7">
    <source>
        <dbReference type="HAMAP-Rule" id="MF_00114"/>
    </source>
</evidence>
<protein>
    <recommendedName>
        <fullName evidence="7">Deoxyribose-phosphate aldolase</fullName>
        <shortName evidence="7">DERA</shortName>
        <ecNumber evidence="7">4.1.2.4</ecNumber>
    </recommendedName>
    <alternativeName>
        <fullName evidence="7">2-deoxy-D-ribose 5-phosphate aldolase</fullName>
    </alternativeName>
    <alternativeName>
        <fullName evidence="7">Phosphodeoxyriboaldolase</fullName>
        <shortName evidence="7">Deoxyriboaldolase</shortName>
    </alternativeName>
</protein>
<dbReference type="GO" id="GO:0016052">
    <property type="term" value="P:carbohydrate catabolic process"/>
    <property type="evidence" value="ECO:0007669"/>
    <property type="project" value="TreeGrafter"/>
</dbReference>
<dbReference type="Proteomes" id="UP000321157">
    <property type="component" value="Unassembled WGS sequence"/>
</dbReference>
<dbReference type="SUPFAM" id="SSF51569">
    <property type="entry name" value="Aldolase"/>
    <property type="match status" value="1"/>
</dbReference>
<comment type="subcellular location">
    <subcellularLocation>
        <location evidence="7">Cytoplasm</location>
    </subcellularLocation>
</comment>
<keyword evidence="9" id="KW-1185">Reference proteome</keyword>
<dbReference type="HAMAP" id="MF_00114">
    <property type="entry name" value="DeoC_type1"/>
    <property type="match status" value="1"/>
</dbReference>
<dbReference type="InterPro" id="IPR002915">
    <property type="entry name" value="DeoC/FbaB/LacD_aldolase"/>
</dbReference>
<comment type="similarity">
    <text evidence="1 7">Belongs to the DeoC/FbaB aldolase family. DeoC type 1 subfamily.</text>
</comment>
<dbReference type="PANTHER" id="PTHR10889">
    <property type="entry name" value="DEOXYRIBOSE-PHOSPHATE ALDOLASE"/>
    <property type="match status" value="1"/>
</dbReference>
<dbReference type="FunFam" id="3.20.20.70:FF:000044">
    <property type="entry name" value="Deoxyribose-phosphate aldolase"/>
    <property type="match status" value="1"/>
</dbReference>
<evidence type="ECO:0000313" key="8">
    <source>
        <dbReference type="EMBL" id="GEN33273.1"/>
    </source>
</evidence>
<name>A0A511V6C0_9BACL</name>
<organism evidence="8 9">
    <name type="scientific">Aneurinibacillus danicus</name>
    <dbReference type="NCBI Taxonomy" id="267746"/>
    <lineage>
        <taxon>Bacteria</taxon>
        <taxon>Bacillati</taxon>
        <taxon>Bacillota</taxon>
        <taxon>Bacilli</taxon>
        <taxon>Bacillales</taxon>
        <taxon>Paenibacillaceae</taxon>
        <taxon>Aneurinibacillus group</taxon>
        <taxon>Aneurinibacillus</taxon>
    </lineage>
</organism>
<dbReference type="SMART" id="SM01133">
    <property type="entry name" value="DeoC"/>
    <property type="match status" value="1"/>
</dbReference>
<comment type="caution">
    <text evidence="8">The sequence shown here is derived from an EMBL/GenBank/DDBJ whole genome shotgun (WGS) entry which is preliminary data.</text>
</comment>
<dbReference type="NCBIfam" id="TIGR00126">
    <property type="entry name" value="deoC"/>
    <property type="match status" value="1"/>
</dbReference>
<dbReference type="CDD" id="cd00959">
    <property type="entry name" value="DeoC"/>
    <property type="match status" value="1"/>
</dbReference>
<reference evidence="8 9" key="1">
    <citation type="submission" date="2019-07" db="EMBL/GenBank/DDBJ databases">
        <title>Whole genome shotgun sequence of Aneurinibacillus danicus NBRC 102444.</title>
        <authorList>
            <person name="Hosoyama A."/>
            <person name="Uohara A."/>
            <person name="Ohji S."/>
            <person name="Ichikawa N."/>
        </authorList>
    </citation>
    <scope>NUCLEOTIDE SEQUENCE [LARGE SCALE GENOMIC DNA]</scope>
    <source>
        <strain evidence="8 9">NBRC 102444</strain>
    </source>
</reference>
<dbReference type="GO" id="GO:0005737">
    <property type="term" value="C:cytoplasm"/>
    <property type="evidence" value="ECO:0007669"/>
    <property type="project" value="UniProtKB-SubCell"/>
</dbReference>
<dbReference type="AlphaFoldDB" id="A0A511V6C0"/>
<dbReference type="EMBL" id="BJXX01000034">
    <property type="protein sequence ID" value="GEN33273.1"/>
    <property type="molecule type" value="Genomic_DNA"/>
</dbReference>
<keyword evidence="4 7" id="KW-0704">Schiff base</keyword>
<gene>
    <name evidence="7 8" type="primary">deoC</name>
    <name evidence="8" type="ORF">ADA01nite_07330</name>
</gene>
<keyword evidence="3 7" id="KW-0456">Lyase</keyword>
<dbReference type="InterPro" id="IPR028581">
    <property type="entry name" value="DeoC_typeI"/>
</dbReference>
<dbReference type="UniPathway" id="UPA00002">
    <property type="reaction ID" value="UER00468"/>
</dbReference>
<dbReference type="PANTHER" id="PTHR10889:SF1">
    <property type="entry name" value="DEOXYRIBOSE-PHOSPHATE ALDOLASE"/>
    <property type="match status" value="1"/>
</dbReference>
<evidence type="ECO:0000256" key="6">
    <source>
        <dbReference type="ARBA" id="ARBA00056337"/>
    </source>
</evidence>
<feature type="active site" description="Schiff-base intermediate with acetaldehyde" evidence="7">
    <location>
        <position position="155"/>
    </location>
</feature>
<proteinExistence type="inferred from homology"/>
<dbReference type="GO" id="GO:0004139">
    <property type="term" value="F:deoxyribose-phosphate aldolase activity"/>
    <property type="evidence" value="ECO:0007669"/>
    <property type="project" value="UniProtKB-UniRule"/>
</dbReference>
<feature type="active site" description="Proton donor/acceptor" evidence="7">
    <location>
        <position position="184"/>
    </location>
</feature>
<dbReference type="InterPro" id="IPR011343">
    <property type="entry name" value="DeoC"/>
</dbReference>
<evidence type="ECO:0000256" key="1">
    <source>
        <dbReference type="ARBA" id="ARBA00010936"/>
    </source>
</evidence>
<evidence type="ECO:0000256" key="5">
    <source>
        <dbReference type="ARBA" id="ARBA00048791"/>
    </source>
</evidence>
<comment type="function">
    <text evidence="6 7">Catalyzes a reversible aldol reaction between acetaldehyde and D-glyceraldehyde 3-phosphate to generate 2-deoxy-D-ribose 5-phosphate.</text>
</comment>
<dbReference type="GO" id="GO:0006018">
    <property type="term" value="P:2-deoxyribose 1-phosphate catabolic process"/>
    <property type="evidence" value="ECO:0007669"/>
    <property type="project" value="UniProtKB-UniRule"/>
</dbReference>
<dbReference type="Pfam" id="PF01791">
    <property type="entry name" value="DeoC"/>
    <property type="match status" value="1"/>
</dbReference>
<comment type="catalytic activity">
    <reaction evidence="5 7">
        <text>2-deoxy-D-ribose 5-phosphate = D-glyceraldehyde 3-phosphate + acetaldehyde</text>
        <dbReference type="Rhea" id="RHEA:12821"/>
        <dbReference type="ChEBI" id="CHEBI:15343"/>
        <dbReference type="ChEBI" id="CHEBI:59776"/>
        <dbReference type="ChEBI" id="CHEBI:62877"/>
        <dbReference type="EC" id="4.1.2.4"/>
    </reaction>
</comment>
<accession>A0A511V6C0</accession>
<evidence type="ECO:0000256" key="2">
    <source>
        <dbReference type="ARBA" id="ARBA00022490"/>
    </source>
</evidence>
<evidence type="ECO:0000256" key="3">
    <source>
        <dbReference type="ARBA" id="ARBA00023239"/>
    </source>
</evidence>
<dbReference type="RefSeq" id="WP_146808566.1">
    <property type="nucleotide sequence ID" value="NZ_BJXX01000034.1"/>
</dbReference>
<dbReference type="OrthoDB" id="9778711at2"/>
<dbReference type="EC" id="4.1.2.4" evidence="7"/>
<comment type="pathway">
    <text evidence="7">Carbohydrate degradation; 2-deoxy-D-ribose 1-phosphate degradation; D-glyceraldehyde 3-phosphate and acetaldehyde from 2-deoxy-alpha-D-ribose 1-phosphate: step 2/2.</text>
</comment>
<sequence length="224" mass="23656">MTNKPLASYIDHTLLKPETTAEMIDTLCQEAKDNGFFAVCINPYWVGRAKRNLEGSGVKVATVIGFPLGANTTETKAFEATKAIEDGADELDVVINIGALKSGDDETVLHDIASVVTVAEGRALVKVIIEAGLLTEEEKERASRLSKEAGAHFVKTSTGFGHGGATVEDVRLIRKTVGEEMGVKASGGVRTREDAEAMITAGATRIGTSGGVTLIQGSTNTEQY</sequence>
<dbReference type="PIRSF" id="PIRSF001357">
    <property type="entry name" value="DeoC"/>
    <property type="match status" value="1"/>
</dbReference>
<dbReference type="GO" id="GO:0009264">
    <property type="term" value="P:deoxyribonucleotide catabolic process"/>
    <property type="evidence" value="ECO:0007669"/>
    <property type="project" value="UniProtKB-UniRule"/>
</dbReference>
<feature type="active site" description="Proton donor/acceptor" evidence="7">
    <location>
        <position position="92"/>
    </location>
</feature>
<dbReference type="Gene3D" id="3.20.20.70">
    <property type="entry name" value="Aldolase class I"/>
    <property type="match status" value="1"/>
</dbReference>
<keyword evidence="2 7" id="KW-0963">Cytoplasm</keyword>
<evidence type="ECO:0000256" key="4">
    <source>
        <dbReference type="ARBA" id="ARBA00023270"/>
    </source>
</evidence>
<dbReference type="InterPro" id="IPR013785">
    <property type="entry name" value="Aldolase_TIM"/>
</dbReference>